<dbReference type="Proteomes" id="UP000675881">
    <property type="component" value="Chromosome 5"/>
</dbReference>
<evidence type="ECO:0000313" key="9">
    <source>
        <dbReference type="Proteomes" id="UP000675881"/>
    </source>
</evidence>
<name>A0A7R8H9K0_LEPSM</name>
<keyword evidence="9" id="KW-1185">Reference proteome</keyword>
<evidence type="ECO:0000256" key="7">
    <source>
        <dbReference type="ARBA" id="ARBA00031961"/>
    </source>
</evidence>
<evidence type="ECO:0000256" key="3">
    <source>
        <dbReference type="ARBA" id="ARBA00019696"/>
    </source>
</evidence>
<sequence>MMRRKDRPRGKKNELGQSIQDTDALRSFVAEAANSPRMEEMMESLLENKDLSPRPFWIKTLSVLKALLPGVDYKGVREIMKIAIEKVLLFPPQGLEPSLVAPLSALENLLKYIFDREAALLPGYFIVNEILKSYPENPRWPHWKLIPMISSFLNSFTQTAQMVSCAYRHRLRPIVEHYGKAHVVSTWKLDSNSLKILLKGNQTYERILPYSKEMVEPQTGLLFICPSSTIF</sequence>
<evidence type="ECO:0000256" key="5">
    <source>
        <dbReference type="ARBA" id="ARBA00023163"/>
    </source>
</evidence>
<keyword evidence="5" id="KW-0804">Transcription</keyword>
<evidence type="ECO:0000256" key="2">
    <source>
        <dbReference type="ARBA" id="ARBA00010222"/>
    </source>
</evidence>
<dbReference type="GO" id="GO:0016592">
    <property type="term" value="C:mediator complex"/>
    <property type="evidence" value="ECO:0007669"/>
    <property type="project" value="TreeGrafter"/>
</dbReference>
<dbReference type="InterPro" id="IPR021629">
    <property type="entry name" value="Mediator_Med23"/>
</dbReference>
<keyword evidence="6" id="KW-0539">Nucleus</keyword>
<evidence type="ECO:0000313" key="8">
    <source>
        <dbReference type="EMBL" id="CAF2959875.1"/>
    </source>
</evidence>
<protein>
    <recommendedName>
        <fullName evidence="3">Mediator of RNA polymerase II transcription subunit 23</fullName>
    </recommendedName>
    <alternativeName>
        <fullName evidence="7">Mediator complex subunit 23</fullName>
    </alternativeName>
</protein>
<proteinExistence type="inferred from homology"/>
<organism evidence="8 9">
    <name type="scientific">Lepeophtheirus salmonis</name>
    <name type="common">Salmon louse</name>
    <name type="synonym">Caligus salmonis</name>
    <dbReference type="NCBI Taxonomy" id="72036"/>
    <lineage>
        <taxon>Eukaryota</taxon>
        <taxon>Metazoa</taxon>
        <taxon>Ecdysozoa</taxon>
        <taxon>Arthropoda</taxon>
        <taxon>Crustacea</taxon>
        <taxon>Multicrustacea</taxon>
        <taxon>Hexanauplia</taxon>
        <taxon>Copepoda</taxon>
        <taxon>Siphonostomatoida</taxon>
        <taxon>Caligidae</taxon>
        <taxon>Lepeophtheirus</taxon>
    </lineage>
</organism>
<dbReference type="PANTHER" id="PTHR12691:SF10">
    <property type="entry name" value="MEDIATOR OF RNA POLYMERASE II TRANSCRIPTION SUBUNIT 23"/>
    <property type="match status" value="1"/>
</dbReference>
<comment type="similarity">
    <text evidence="2">Belongs to the Mediator complex subunit 23 family.</text>
</comment>
<evidence type="ECO:0000256" key="6">
    <source>
        <dbReference type="ARBA" id="ARBA00023242"/>
    </source>
</evidence>
<dbReference type="Pfam" id="PF11573">
    <property type="entry name" value="Med23"/>
    <property type="match status" value="1"/>
</dbReference>
<dbReference type="GO" id="GO:0010628">
    <property type="term" value="P:positive regulation of gene expression"/>
    <property type="evidence" value="ECO:0007669"/>
    <property type="project" value="TreeGrafter"/>
</dbReference>
<dbReference type="AlphaFoldDB" id="A0A7R8H9K0"/>
<dbReference type="GO" id="GO:0005667">
    <property type="term" value="C:transcription regulator complex"/>
    <property type="evidence" value="ECO:0007669"/>
    <property type="project" value="TreeGrafter"/>
</dbReference>
<dbReference type="OrthoDB" id="9982951at2759"/>
<evidence type="ECO:0000256" key="1">
    <source>
        <dbReference type="ARBA" id="ARBA00004123"/>
    </source>
</evidence>
<reference evidence="8" key="1">
    <citation type="submission" date="2021-02" db="EMBL/GenBank/DDBJ databases">
        <authorList>
            <person name="Bekaert M."/>
        </authorList>
    </citation>
    <scope>NUCLEOTIDE SEQUENCE</scope>
    <source>
        <strain evidence="8">IoA-00</strain>
    </source>
</reference>
<accession>A0A7R8H9K0</accession>
<dbReference type="EMBL" id="HG994584">
    <property type="protein sequence ID" value="CAF2959875.1"/>
    <property type="molecule type" value="Genomic_DNA"/>
</dbReference>
<dbReference type="PANTHER" id="PTHR12691">
    <property type="entry name" value="MEDIATOR OF RNA POLYMERASE II TRANSCRIPTION SUBUNIT 23"/>
    <property type="match status" value="1"/>
</dbReference>
<evidence type="ECO:0000256" key="4">
    <source>
        <dbReference type="ARBA" id="ARBA00023015"/>
    </source>
</evidence>
<comment type="subcellular location">
    <subcellularLocation>
        <location evidence="1">Nucleus</location>
    </subcellularLocation>
</comment>
<gene>
    <name evidence="8" type="ORF">LSAA_10677</name>
</gene>
<keyword evidence="4" id="KW-0805">Transcription regulation</keyword>
<dbReference type="GO" id="GO:0006357">
    <property type="term" value="P:regulation of transcription by RNA polymerase II"/>
    <property type="evidence" value="ECO:0007669"/>
    <property type="project" value="TreeGrafter"/>
</dbReference>